<proteinExistence type="predicted"/>
<feature type="compositionally biased region" description="Basic and acidic residues" evidence="2">
    <location>
        <begin position="294"/>
        <end position="309"/>
    </location>
</feature>
<evidence type="ECO:0000313" key="3">
    <source>
        <dbReference type="EMBL" id="CAK9440237.1"/>
    </source>
</evidence>
<feature type="coiled-coil region" evidence="1">
    <location>
        <begin position="184"/>
        <end position="211"/>
    </location>
</feature>
<reference evidence="3 4" key="1">
    <citation type="submission" date="2024-03" db="EMBL/GenBank/DDBJ databases">
        <authorList>
            <person name="Brejova B."/>
        </authorList>
    </citation>
    <scope>NUCLEOTIDE SEQUENCE [LARGE SCALE GENOMIC DNA]</scope>
    <source>
        <strain evidence="3 4">CBS 14171</strain>
    </source>
</reference>
<dbReference type="GeneID" id="92209533"/>
<dbReference type="InterPro" id="IPR058940">
    <property type="entry name" value="mS26_fungi"/>
</dbReference>
<dbReference type="Proteomes" id="UP001497383">
    <property type="component" value="Chromosome 5"/>
</dbReference>
<evidence type="ECO:0000256" key="1">
    <source>
        <dbReference type="SAM" id="Coils"/>
    </source>
</evidence>
<name>A0ABP0ZR05_9ASCO</name>
<dbReference type="RefSeq" id="XP_066831275.1">
    <property type="nucleotide sequence ID" value="XM_066974547.1"/>
</dbReference>
<evidence type="ECO:0000256" key="2">
    <source>
        <dbReference type="SAM" id="MobiDB-lite"/>
    </source>
</evidence>
<keyword evidence="4" id="KW-1185">Reference proteome</keyword>
<protein>
    <submittedName>
        <fullName evidence="3">Uncharacterized protein</fullName>
    </submittedName>
</protein>
<feature type="region of interest" description="Disordered" evidence="2">
    <location>
        <begin position="283"/>
        <end position="309"/>
    </location>
</feature>
<sequence length="309" mass="36107">MGKGPLKYGGKSGILPKLRPIFERPIRPMNEIELQKENSSESGYAEGVPTPFIEKWPVPRDQRAQVPRQQPPRKYITLEERIKSINYPPMSLKEMNELPELERDAQRRAYYRAEFLKEAYLEEGKRLEAIDKMKEKIHEREVEKQRKLAEENKDDAAVISTLPTIQQLLEFRMIKQRTPEEKRLLKEERKLNRHSRELHAKEDKAQKLLELYHAAAKFITTEEQLEEAIYRAFEVDVAKFDTQQSVVDSKLFSKNTSYLVGEANEQKISDAIMGEINGKPGLNQVKDVLSGTREQVRREARSNYRNDLQ</sequence>
<organism evidence="3 4">
    <name type="scientific">Lodderomyces beijingensis</name>
    <dbReference type="NCBI Taxonomy" id="1775926"/>
    <lineage>
        <taxon>Eukaryota</taxon>
        <taxon>Fungi</taxon>
        <taxon>Dikarya</taxon>
        <taxon>Ascomycota</taxon>
        <taxon>Saccharomycotina</taxon>
        <taxon>Pichiomycetes</taxon>
        <taxon>Debaryomycetaceae</taxon>
        <taxon>Candida/Lodderomyces clade</taxon>
        <taxon>Lodderomyces</taxon>
    </lineage>
</organism>
<feature type="region of interest" description="Disordered" evidence="2">
    <location>
        <begin position="35"/>
        <end position="73"/>
    </location>
</feature>
<dbReference type="Pfam" id="PF26163">
    <property type="entry name" value="mS26"/>
    <property type="match status" value="1"/>
</dbReference>
<dbReference type="CDD" id="cd23703">
    <property type="entry name" value="mS26_PET12"/>
    <property type="match status" value="1"/>
</dbReference>
<accession>A0ABP0ZR05</accession>
<evidence type="ECO:0000313" key="4">
    <source>
        <dbReference type="Proteomes" id="UP001497383"/>
    </source>
</evidence>
<gene>
    <name evidence="3" type="ORF">LODBEIA_P43370</name>
</gene>
<dbReference type="EMBL" id="OZ022409">
    <property type="protein sequence ID" value="CAK9440237.1"/>
    <property type="molecule type" value="Genomic_DNA"/>
</dbReference>
<keyword evidence="1" id="KW-0175">Coiled coil</keyword>